<dbReference type="SUPFAM" id="SSF46565">
    <property type="entry name" value="Chaperone J-domain"/>
    <property type="match status" value="1"/>
</dbReference>
<dbReference type="PANTHER" id="PTHR45255:SF1">
    <property type="entry name" value="DNAJ HOMOLOG SUBFAMILY C MEMBER 24"/>
    <property type="match status" value="1"/>
</dbReference>
<dbReference type="SUPFAM" id="SSF144217">
    <property type="entry name" value="CSL zinc finger"/>
    <property type="match status" value="1"/>
</dbReference>
<dbReference type="Gene3D" id="1.10.287.110">
    <property type="entry name" value="DnaJ domain"/>
    <property type="match status" value="1"/>
</dbReference>
<name>A0A8S1IUS4_9CHLO</name>
<evidence type="ECO:0000256" key="3">
    <source>
        <dbReference type="ARBA" id="ARBA00022833"/>
    </source>
</evidence>
<sequence>MAASEGASLYDVLDVAPSATAEEIRAAYRAKALASHPDKAAMGGGRDAGSFRRVQEAWETLGVPQKRMEYDRRQRSSEAACAVTWHDELPLAAMDVDEGEDGQREFSYPCRCGDFFEISGVEIESITKTWTSGAVVVPCRTCSLHIRVFLPESCTAETGA</sequence>
<dbReference type="InterPro" id="IPR036671">
    <property type="entry name" value="DPH_MB_sf"/>
</dbReference>
<comment type="similarity">
    <text evidence="1">Belongs to the DPH4 family.</text>
</comment>
<evidence type="ECO:0000256" key="2">
    <source>
        <dbReference type="ARBA" id="ARBA00022723"/>
    </source>
</evidence>
<evidence type="ECO:0000259" key="5">
    <source>
        <dbReference type="PROSITE" id="PS50076"/>
    </source>
</evidence>
<dbReference type="Pfam" id="PF00226">
    <property type="entry name" value="DnaJ"/>
    <property type="match status" value="1"/>
</dbReference>
<keyword evidence="2" id="KW-0479">Metal-binding</keyword>
<dbReference type="CDD" id="cd06257">
    <property type="entry name" value="DnaJ"/>
    <property type="match status" value="1"/>
</dbReference>
<dbReference type="SMART" id="SM00271">
    <property type="entry name" value="DnaJ"/>
    <property type="match status" value="1"/>
</dbReference>
<keyword evidence="4" id="KW-0408">Iron</keyword>
<dbReference type="InterPro" id="IPR036869">
    <property type="entry name" value="J_dom_sf"/>
</dbReference>
<dbReference type="Proteomes" id="UP000708148">
    <property type="component" value="Unassembled WGS sequence"/>
</dbReference>
<dbReference type="PROSITE" id="PS50076">
    <property type="entry name" value="DNAJ_2"/>
    <property type="match status" value="1"/>
</dbReference>
<dbReference type="InterPro" id="IPR001623">
    <property type="entry name" value="DnaJ_domain"/>
</dbReference>
<dbReference type="PANTHER" id="PTHR45255">
    <property type="entry name" value="DNAJ HOMOLOG SUBFAMILY C MEMBER 24"/>
    <property type="match status" value="1"/>
</dbReference>
<keyword evidence="3" id="KW-0862">Zinc</keyword>
<dbReference type="GO" id="GO:0008198">
    <property type="term" value="F:ferrous iron binding"/>
    <property type="evidence" value="ECO:0007669"/>
    <property type="project" value="TreeGrafter"/>
</dbReference>
<evidence type="ECO:0000256" key="4">
    <source>
        <dbReference type="ARBA" id="ARBA00023004"/>
    </source>
</evidence>
<accession>A0A8S1IUS4</accession>
<gene>
    <name evidence="7" type="ORF">OSTQU699_LOCUS3158</name>
</gene>
<dbReference type="PRINTS" id="PR00625">
    <property type="entry name" value="JDOMAIN"/>
</dbReference>
<evidence type="ECO:0000313" key="7">
    <source>
        <dbReference type="EMBL" id="CAD7697797.1"/>
    </source>
</evidence>
<evidence type="ECO:0000259" key="6">
    <source>
        <dbReference type="PROSITE" id="PS51074"/>
    </source>
</evidence>
<evidence type="ECO:0000313" key="8">
    <source>
        <dbReference type="Proteomes" id="UP000708148"/>
    </source>
</evidence>
<organism evidence="7 8">
    <name type="scientific">Ostreobium quekettii</name>
    <dbReference type="NCBI Taxonomy" id="121088"/>
    <lineage>
        <taxon>Eukaryota</taxon>
        <taxon>Viridiplantae</taxon>
        <taxon>Chlorophyta</taxon>
        <taxon>core chlorophytes</taxon>
        <taxon>Ulvophyceae</taxon>
        <taxon>TCBD clade</taxon>
        <taxon>Bryopsidales</taxon>
        <taxon>Ostreobineae</taxon>
        <taxon>Ostreobiaceae</taxon>
        <taxon>Ostreobium</taxon>
    </lineage>
</organism>
<dbReference type="Gene3D" id="3.10.660.10">
    <property type="entry name" value="DPH Zinc finger"/>
    <property type="match status" value="1"/>
</dbReference>
<dbReference type="AlphaFoldDB" id="A0A8S1IUS4"/>
<protein>
    <recommendedName>
        <fullName evidence="9">Diphthamide biosynthesis protein 4</fullName>
    </recommendedName>
</protein>
<dbReference type="OrthoDB" id="513584at2759"/>
<proteinExistence type="inferred from homology"/>
<feature type="domain" description="J" evidence="5">
    <location>
        <begin position="8"/>
        <end position="74"/>
    </location>
</feature>
<evidence type="ECO:0008006" key="9">
    <source>
        <dbReference type="Google" id="ProtNLM"/>
    </source>
</evidence>
<keyword evidence="8" id="KW-1185">Reference proteome</keyword>
<dbReference type="GO" id="GO:0001671">
    <property type="term" value="F:ATPase activator activity"/>
    <property type="evidence" value="ECO:0007669"/>
    <property type="project" value="TreeGrafter"/>
</dbReference>
<dbReference type="InterPro" id="IPR007872">
    <property type="entry name" value="DPH_MB_dom"/>
</dbReference>
<dbReference type="EMBL" id="CAJHUC010000713">
    <property type="protein sequence ID" value="CAD7697797.1"/>
    <property type="molecule type" value="Genomic_DNA"/>
</dbReference>
<feature type="domain" description="DPH-type MB" evidence="6">
    <location>
        <begin position="85"/>
        <end position="151"/>
    </location>
</feature>
<reference evidence="7" key="1">
    <citation type="submission" date="2020-12" db="EMBL/GenBank/DDBJ databases">
        <authorList>
            <person name="Iha C."/>
        </authorList>
    </citation>
    <scope>NUCLEOTIDE SEQUENCE</scope>
</reference>
<dbReference type="Pfam" id="PF05207">
    <property type="entry name" value="Zn_ribbon_CSL"/>
    <property type="match status" value="1"/>
</dbReference>
<dbReference type="PROSITE" id="PS51074">
    <property type="entry name" value="DPH_MB"/>
    <property type="match status" value="1"/>
</dbReference>
<comment type="caution">
    <text evidence="7">The sequence shown here is derived from an EMBL/GenBank/DDBJ whole genome shotgun (WGS) entry which is preliminary data.</text>
</comment>
<evidence type="ECO:0000256" key="1">
    <source>
        <dbReference type="ARBA" id="ARBA00006169"/>
    </source>
</evidence>